<comment type="catalytic activity">
    <reaction evidence="1">
        <text>cytidine(4) in tRNA(Pro) + S-adenosyl-L-methionine = 2'-O-methylcytidine(4) in tRNA(Pro) + S-adenosyl-L-homocysteine + H(+)</text>
        <dbReference type="Rhea" id="RHEA:32767"/>
        <dbReference type="Rhea" id="RHEA-COMP:10397"/>
        <dbReference type="Rhea" id="RHEA-COMP:10398"/>
        <dbReference type="ChEBI" id="CHEBI:15378"/>
        <dbReference type="ChEBI" id="CHEBI:57856"/>
        <dbReference type="ChEBI" id="CHEBI:59789"/>
        <dbReference type="ChEBI" id="CHEBI:74495"/>
        <dbReference type="ChEBI" id="CHEBI:82748"/>
        <dbReference type="EC" id="2.1.1.225"/>
    </reaction>
</comment>
<dbReference type="GO" id="GO:0106050">
    <property type="term" value="F:tRNA 2'-O-methyltransferase activity"/>
    <property type="evidence" value="ECO:0007669"/>
    <property type="project" value="UniProtKB-UniRule"/>
</dbReference>
<proteinExistence type="inferred from homology"/>
<reference evidence="4 5" key="1">
    <citation type="submission" date="2015-11" db="EMBL/GenBank/DDBJ databases">
        <title>Genomes and virulence difference between two physiological races of Phytophthora nicotianae.</title>
        <authorList>
            <person name="Liu H."/>
            <person name="Ma X."/>
            <person name="Yu H."/>
            <person name="Fang D."/>
            <person name="Li Y."/>
            <person name="Wang X."/>
            <person name="Wang W."/>
            <person name="Dong Y."/>
            <person name="Xiao B."/>
        </authorList>
    </citation>
    <scope>NUCLEOTIDE SEQUENCE [LARGE SCALE GENOMIC DNA]</scope>
    <source>
        <strain evidence="5">race 1</strain>
    </source>
</reference>
<comment type="catalytic activity">
    <reaction evidence="1">
        <text>adenosine(4) in tRNA(His) + S-adenosyl-L-methionine = 2'-O-methyladenosine(4) in tRNA(His) + S-adenosyl-L-homocysteine + H(+)</text>
        <dbReference type="Rhea" id="RHEA:43196"/>
        <dbReference type="Rhea" id="RHEA-COMP:10401"/>
        <dbReference type="Rhea" id="RHEA-COMP:10402"/>
        <dbReference type="ChEBI" id="CHEBI:15378"/>
        <dbReference type="ChEBI" id="CHEBI:57856"/>
        <dbReference type="ChEBI" id="CHEBI:59789"/>
        <dbReference type="ChEBI" id="CHEBI:74411"/>
        <dbReference type="ChEBI" id="CHEBI:74477"/>
        <dbReference type="EC" id="2.1.1.225"/>
    </reaction>
</comment>
<evidence type="ECO:0000313" key="5">
    <source>
        <dbReference type="Proteomes" id="UP000054636"/>
    </source>
</evidence>
<sequence>METKRSAEQLSRDASASAASKSRLRPRTVASGTAVCSGWCGKTATATSPVVSKKSQKFKAATRRRVPCPVDASHTVYEYDLAKHVKDDRAVLGRKCKRIIDAGRAAYLAQLQLKTRLVHYCDTKDSLENCLLVAWR</sequence>
<dbReference type="InterPro" id="IPR039044">
    <property type="entry name" value="Trm13"/>
</dbReference>
<dbReference type="EC" id="2.1.1.225" evidence="1"/>
<keyword evidence="1" id="KW-0489">Methyltransferase</keyword>
<dbReference type="PANTHER" id="PTHR12998">
    <property type="entry name" value="TRNA:M(4)X MODIFICATION ENZYME TRM13 HOMOLOG"/>
    <property type="match status" value="1"/>
</dbReference>
<gene>
    <name evidence="4" type="ORF">AM588_10005044</name>
</gene>
<keyword evidence="1" id="KW-0863">Zinc-finger</keyword>
<comment type="function">
    <text evidence="1">tRNA methylase which 2'-O-methylates cytidine(4) in tRNA(Pro) and tRNA(Gly)(GCC), and adenosine(4) in tRNA(His).</text>
</comment>
<feature type="domain" description="Methyltransferase TRM13" evidence="3">
    <location>
        <begin position="85"/>
        <end position="134"/>
    </location>
</feature>
<evidence type="ECO:0000259" key="3">
    <source>
        <dbReference type="Pfam" id="PF05206"/>
    </source>
</evidence>
<protein>
    <recommendedName>
        <fullName evidence="1">tRNA:m(4)X modification enzyme TRM13</fullName>
        <ecNumber evidence="1">2.1.1.225</ecNumber>
    </recommendedName>
</protein>
<evidence type="ECO:0000313" key="4">
    <source>
        <dbReference type="EMBL" id="KUF89478.1"/>
    </source>
</evidence>
<keyword evidence="1" id="KW-0862">Zinc</keyword>
<feature type="compositionally biased region" description="Low complexity" evidence="2">
    <location>
        <begin position="12"/>
        <end position="21"/>
    </location>
</feature>
<evidence type="ECO:0000256" key="2">
    <source>
        <dbReference type="SAM" id="MobiDB-lite"/>
    </source>
</evidence>
<organism evidence="4 5">
    <name type="scientific">Phytophthora nicotianae</name>
    <name type="common">Potato buckeye rot agent</name>
    <name type="synonym">Phytophthora parasitica</name>
    <dbReference type="NCBI Taxonomy" id="4792"/>
    <lineage>
        <taxon>Eukaryota</taxon>
        <taxon>Sar</taxon>
        <taxon>Stramenopiles</taxon>
        <taxon>Oomycota</taxon>
        <taxon>Peronosporomycetes</taxon>
        <taxon>Peronosporales</taxon>
        <taxon>Peronosporaceae</taxon>
        <taxon>Phytophthora</taxon>
    </lineage>
</organism>
<evidence type="ECO:0000256" key="1">
    <source>
        <dbReference type="RuleBase" id="RU367103"/>
    </source>
</evidence>
<keyword evidence="1" id="KW-0819">tRNA processing</keyword>
<dbReference type="InterPro" id="IPR007871">
    <property type="entry name" value="Methyltransferase_TRM13"/>
</dbReference>
<dbReference type="PANTHER" id="PTHR12998:SF0">
    <property type="entry name" value="TRNA:M(4)X MODIFICATION ENZYME TRM13 HOMOLOG"/>
    <property type="match status" value="1"/>
</dbReference>
<dbReference type="AlphaFoldDB" id="A0A0W8CZH9"/>
<comment type="similarity">
    <text evidence="1">Belongs to the methyltransferase TRM13 family.</text>
</comment>
<keyword evidence="1" id="KW-0949">S-adenosyl-L-methionine</keyword>
<dbReference type="Proteomes" id="UP000054636">
    <property type="component" value="Unassembled WGS sequence"/>
</dbReference>
<name>A0A0W8CZH9_PHYNI</name>
<accession>A0A0W8CZH9</accession>
<feature type="region of interest" description="Disordered" evidence="2">
    <location>
        <begin position="1"/>
        <end position="33"/>
    </location>
</feature>
<dbReference type="GO" id="GO:0030488">
    <property type="term" value="P:tRNA methylation"/>
    <property type="evidence" value="ECO:0007669"/>
    <property type="project" value="InterPro"/>
</dbReference>
<dbReference type="Pfam" id="PF05206">
    <property type="entry name" value="TRM13"/>
    <property type="match status" value="1"/>
</dbReference>
<dbReference type="GO" id="GO:0008270">
    <property type="term" value="F:zinc ion binding"/>
    <property type="evidence" value="ECO:0007669"/>
    <property type="project" value="UniProtKB-KW"/>
</dbReference>
<keyword evidence="1" id="KW-0808">Transferase</keyword>
<keyword evidence="1" id="KW-0479">Metal-binding</keyword>
<comment type="catalytic activity">
    <reaction evidence="1">
        <text>cytidine(4) in tRNA(Gly)(GCC) + S-adenosyl-L-methionine = 2'-O-methylcytidine(4) in tRNA(Gly)(GCC) + S-adenosyl-L-homocysteine + H(+)</text>
        <dbReference type="Rhea" id="RHEA:43192"/>
        <dbReference type="Rhea" id="RHEA-COMP:10399"/>
        <dbReference type="Rhea" id="RHEA-COMP:10400"/>
        <dbReference type="ChEBI" id="CHEBI:15378"/>
        <dbReference type="ChEBI" id="CHEBI:57856"/>
        <dbReference type="ChEBI" id="CHEBI:59789"/>
        <dbReference type="ChEBI" id="CHEBI:74495"/>
        <dbReference type="ChEBI" id="CHEBI:82748"/>
        <dbReference type="EC" id="2.1.1.225"/>
    </reaction>
</comment>
<comment type="caution">
    <text evidence="4">The sequence shown here is derived from an EMBL/GenBank/DDBJ whole genome shotgun (WGS) entry which is preliminary data.</text>
</comment>
<feature type="compositionally biased region" description="Basic and acidic residues" evidence="2">
    <location>
        <begin position="1"/>
        <end position="11"/>
    </location>
</feature>
<dbReference type="EMBL" id="LNFP01000800">
    <property type="protein sequence ID" value="KUF89478.1"/>
    <property type="molecule type" value="Genomic_DNA"/>
</dbReference>